<protein>
    <submittedName>
        <fullName evidence="3">Diguanylate cyclase (GGDEF) domain-containing protein</fullName>
    </submittedName>
</protein>
<sequence length="394" mass="42999">MDVSSVHLAALVSTEVFCALGALFMAVNVSSDMGSMFEVRSVRTMLLCYVAYCLLDTCWNLIYAGKWTAEPVLYALLSCVILVLICLINFWWAVGLTTRLSSVRIGRASSIALLAVPLLALIVLVLSSMSTGLVFTLDSSGAYSRGRWFWLAMLLGSAYALVLSVRAIWGLATDALQERRALFAVVLRFAVPPLVAAMFDSVFPGTPAYPLALLCSFVIGFATMQERLVLNDPLTGLNNRRRADKYLAQLFARDDGVEQSLFLFDIDRFKQVNDVYGHAVGDVALCCAATAARQTVGRFGGFAARWGGDEFLLVIDDASLREGGPEAVEKYFHAVLNVQALRGELPVALHATCGYTRIVASDETPAGAFARADQMLMERKGLLYKSLGVERRLD</sequence>
<evidence type="ECO:0000259" key="2">
    <source>
        <dbReference type="PROSITE" id="PS50887"/>
    </source>
</evidence>
<feature type="transmembrane region" description="Helical" evidence="1">
    <location>
        <begin position="113"/>
        <end position="136"/>
    </location>
</feature>
<dbReference type="Proteomes" id="UP000199135">
    <property type="component" value="Unassembled WGS sequence"/>
</dbReference>
<dbReference type="InterPro" id="IPR029787">
    <property type="entry name" value="Nucleotide_cyclase"/>
</dbReference>
<feature type="transmembrane region" description="Helical" evidence="1">
    <location>
        <begin position="148"/>
        <end position="169"/>
    </location>
</feature>
<dbReference type="RefSeq" id="WP_078686934.1">
    <property type="nucleotide sequence ID" value="NZ_FNWT01000002.1"/>
</dbReference>
<evidence type="ECO:0000313" key="3">
    <source>
        <dbReference type="EMBL" id="SEH41773.1"/>
    </source>
</evidence>
<dbReference type="NCBIfam" id="TIGR00254">
    <property type="entry name" value="GGDEF"/>
    <property type="match status" value="1"/>
</dbReference>
<dbReference type="CDD" id="cd01949">
    <property type="entry name" value="GGDEF"/>
    <property type="match status" value="1"/>
</dbReference>
<dbReference type="PANTHER" id="PTHR45138:SF9">
    <property type="entry name" value="DIGUANYLATE CYCLASE DGCM-RELATED"/>
    <property type="match status" value="1"/>
</dbReference>
<gene>
    <name evidence="3" type="ORF">SAMN05216447_10242</name>
</gene>
<dbReference type="PANTHER" id="PTHR45138">
    <property type="entry name" value="REGULATORY COMPONENTS OF SENSORY TRANSDUCTION SYSTEM"/>
    <property type="match status" value="1"/>
</dbReference>
<comment type="caution">
    <text evidence="3">The sequence shown here is derived from an EMBL/GenBank/DDBJ whole genome shotgun (WGS) entry which is preliminary data.</text>
</comment>
<dbReference type="InterPro" id="IPR043128">
    <property type="entry name" value="Rev_trsase/Diguanyl_cyclase"/>
</dbReference>
<keyword evidence="1" id="KW-0812">Transmembrane</keyword>
<organism evidence="3 4">
    <name type="scientific">Parafannyhessea umbonata</name>
    <dbReference type="NCBI Taxonomy" id="604330"/>
    <lineage>
        <taxon>Bacteria</taxon>
        <taxon>Bacillati</taxon>
        <taxon>Actinomycetota</taxon>
        <taxon>Coriobacteriia</taxon>
        <taxon>Coriobacteriales</taxon>
        <taxon>Atopobiaceae</taxon>
        <taxon>Parafannyhessea</taxon>
    </lineage>
</organism>
<keyword evidence="1" id="KW-0472">Membrane</keyword>
<dbReference type="InterPro" id="IPR050469">
    <property type="entry name" value="Diguanylate_Cyclase"/>
</dbReference>
<keyword evidence="4" id="KW-1185">Reference proteome</keyword>
<dbReference type="SMART" id="SM00267">
    <property type="entry name" value="GGDEF"/>
    <property type="match status" value="1"/>
</dbReference>
<proteinExistence type="predicted"/>
<dbReference type="Gene3D" id="3.30.70.270">
    <property type="match status" value="1"/>
</dbReference>
<evidence type="ECO:0000256" key="1">
    <source>
        <dbReference type="SAM" id="Phobius"/>
    </source>
</evidence>
<feature type="transmembrane region" description="Helical" evidence="1">
    <location>
        <begin position="6"/>
        <end position="26"/>
    </location>
</feature>
<dbReference type="InterPro" id="IPR000160">
    <property type="entry name" value="GGDEF_dom"/>
</dbReference>
<dbReference type="Pfam" id="PF00990">
    <property type="entry name" value="GGDEF"/>
    <property type="match status" value="1"/>
</dbReference>
<feature type="domain" description="GGDEF" evidence="2">
    <location>
        <begin position="257"/>
        <end position="392"/>
    </location>
</feature>
<dbReference type="SUPFAM" id="SSF55073">
    <property type="entry name" value="Nucleotide cyclase"/>
    <property type="match status" value="1"/>
</dbReference>
<name>A0A1H6I5V4_9ACTN</name>
<accession>A0A1H6I5V4</accession>
<keyword evidence="1" id="KW-1133">Transmembrane helix</keyword>
<dbReference type="PROSITE" id="PS50887">
    <property type="entry name" value="GGDEF"/>
    <property type="match status" value="1"/>
</dbReference>
<feature type="transmembrane region" description="Helical" evidence="1">
    <location>
        <begin position="71"/>
        <end position="92"/>
    </location>
</feature>
<evidence type="ECO:0000313" key="4">
    <source>
        <dbReference type="Proteomes" id="UP000199135"/>
    </source>
</evidence>
<dbReference type="EMBL" id="FNWT01000002">
    <property type="protein sequence ID" value="SEH41773.1"/>
    <property type="molecule type" value="Genomic_DNA"/>
</dbReference>
<reference evidence="3 4" key="1">
    <citation type="submission" date="2016-10" db="EMBL/GenBank/DDBJ databases">
        <authorList>
            <person name="Varghese N."/>
            <person name="Submissions S."/>
        </authorList>
    </citation>
    <scope>NUCLEOTIDE SEQUENCE [LARGE SCALE GENOMIC DNA]</scope>
    <source>
        <strain evidence="3 4">WCP15</strain>
    </source>
</reference>
<feature type="transmembrane region" description="Helical" evidence="1">
    <location>
        <begin position="46"/>
        <end position="65"/>
    </location>
</feature>